<dbReference type="RefSeq" id="WP_187255903.1">
    <property type="nucleotide sequence ID" value="NZ_JBHULF010000006.1"/>
</dbReference>
<dbReference type="PANTHER" id="PTHR43739:SF5">
    <property type="entry name" value="EXO-ALPHA-SIALIDASE"/>
    <property type="match status" value="1"/>
</dbReference>
<name>A0ABR7M7U8_9BACT</name>
<protein>
    <recommendedName>
        <fullName evidence="3">Secretion system C-terminal sorting domain-containing protein</fullName>
    </recommendedName>
</protein>
<reference evidence="1 2" key="1">
    <citation type="submission" date="2016-07" db="EMBL/GenBank/DDBJ databases">
        <title>Genome analysis of Flavihumibacter stibioxidans YS-17.</title>
        <authorList>
            <person name="Shi K."/>
            <person name="Han Y."/>
            <person name="Wang G."/>
        </authorList>
    </citation>
    <scope>NUCLEOTIDE SEQUENCE [LARGE SCALE GENOMIC DNA]</scope>
    <source>
        <strain evidence="1 2">YS-17</strain>
    </source>
</reference>
<keyword evidence="2" id="KW-1185">Reference proteome</keyword>
<dbReference type="Gene3D" id="2.130.10.10">
    <property type="entry name" value="YVTN repeat-like/Quinoprotein amine dehydrogenase"/>
    <property type="match status" value="2"/>
</dbReference>
<dbReference type="InterPro" id="IPR026444">
    <property type="entry name" value="Secre_tail"/>
</dbReference>
<evidence type="ECO:0000313" key="2">
    <source>
        <dbReference type="Proteomes" id="UP000765802"/>
    </source>
</evidence>
<organism evidence="1 2">
    <name type="scientific">Flavihumibacter stibioxidans</name>
    <dbReference type="NCBI Taxonomy" id="1834163"/>
    <lineage>
        <taxon>Bacteria</taxon>
        <taxon>Pseudomonadati</taxon>
        <taxon>Bacteroidota</taxon>
        <taxon>Chitinophagia</taxon>
        <taxon>Chitinophagales</taxon>
        <taxon>Chitinophagaceae</taxon>
        <taxon>Flavihumibacter</taxon>
    </lineage>
</organism>
<dbReference type="InterPro" id="IPR015943">
    <property type="entry name" value="WD40/YVTN_repeat-like_dom_sf"/>
</dbReference>
<dbReference type="CDD" id="cd15482">
    <property type="entry name" value="Sialidase_non-viral"/>
    <property type="match status" value="1"/>
</dbReference>
<evidence type="ECO:0008006" key="3">
    <source>
        <dbReference type="Google" id="ProtNLM"/>
    </source>
</evidence>
<dbReference type="SUPFAM" id="SSF110296">
    <property type="entry name" value="Oligoxyloglucan reducing end-specific cellobiohydrolase"/>
    <property type="match status" value="1"/>
</dbReference>
<accession>A0ABR7M7U8</accession>
<dbReference type="NCBIfam" id="TIGR04183">
    <property type="entry name" value="Por_Secre_tail"/>
    <property type="match status" value="1"/>
</dbReference>
<comment type="caution">
    <text evidence="1">The sequence shown here is derived from an EMBL/GenBank/DDBJ whole genome shotgun (WGS) entry which is preliminary data.</text>
</comment>
<dbReference type="InterPro" id="IPR052025">
    <property type="entry name" value="Xyloglucanase_GH74"/>
</dbReference>
<dbReference type="Proteomes" id="UP000765802">
    <property type="component" value="Unassembled WGS sequence"/>
</dbReference>
<evidence type="ECO:0000313" key="1">
    <source>
        <dbReference type="EMBL" id="MBC6490614.1"/>
    </source>
</evidence>
<proteinExistence type="predicted"/>
<dbReference type="PANTHER" id="PTHR43739">
    <property type="entry name" value="XYLOGLUCANASE (EUROFUNG)"/>
    <property type="match status" value="1"/>
</dbReference>
<gene>
    <name evidence="1" type="ORF">BC349_06530</name>
</gene>
<dbReference type="EMBL" id="MBUA01000001">
    <property type="protein sequence ID" value="MBC6490614.1"/>
    <property type="molecule type" value="Genomic_DNA"/>
</dbReference>
<sequence length="1004" mass="108873">MNKTFLTVSLSAISVMLAGYLLYQGPDASGNELFMGGGKKKKKTMEEKAMFAEQRMRYEYDMVKDGGTGLIPGGIHEMELQQARRIPEKERSQDLFLSPFADNSYTAAGPFSFGGRTRAVAFDKRFGTGSNRVILAGAVSGGLFRSADGGTSWTLVTPQNEIHNVSAIAQDPRAGNENTWYAGGGEPIGNSATPSAGGAFYYGYGLMKSTDNGLTWNRVSSTFAGELETFDDAFDFVHKILVHPITGHVYVAGHRRLLRSTDNGTTFSNVFIGTQGSFADNGQLDIACTNSGRIYLAVNGGFPDKDRRGLWFSETGNLNSWTRFAGGQTLNADSIPGWRANSYTSSGGISTDSRRILLALAPSNNNILYAYYENGLSQEGSTGTPEADLFKFDFGASTYTNLSANMPDFNGQKDGIDPLAVQGGYDMMVVVKPDNPNMVFVGGTNLYRSNNGFTNTSGTSWIGGYKYWGPGSTTFNILQYDNHHADVHNLVFDPSNPNRALCATDGGLHLTTDITATTTATEPVKWTMVQGYQTAQYYHVRLEHRASGTQPYNFIGGMQDNGSYLKAESGNDHTRAGSGDGGAAAIGKFISFDNYTLFVSSQLGSLARLTPGNATSIKPTNLTPNSSSGEGEFVTYFGFDADNPEDLYYVNFNRVFRTTNATTVTATTGWTELTGVAGAVNPADPGGDDIGIRAIELSRGPYLSTHAMYIGTTEGRVFRLNDPRNAAAATQPVDITPPQINTIITNTLISPSPRVNVSGIAINPNDDNEVMVVYSNYTVTTGTGGTRRDFNIWWTTNAKSANPTWTLIEGNLTLPSIRSCAIVARKDGTGKAFTEYYVGTSVGLYSTLGVKDTLAAGKPITWKREGGRTLNYAVVTSLAYRPQDNTLLVGTHGNGMFYTTIPQPNFTPNLNTGVNDPVRNDKNFIQNSWPGITDGQLQYRIGNMFEVKKLVVQVHSLNGQLVYRNETGYQNGNLNLGHLARGTYVLTITSGDYKQQFVRKFLKK</sequence>